<protein>
    <submittedName>
        <fullName evidence="1">Uncharacterized protein</fullName>
    </submittedName>
</protein>
<name>A0A6A6RCW0_9PEZI</name>
<accession>A0A6A6RCW0</accession>
<reference evidence="1" key="1">
    <citation type="journal article" date="2020" name="Stud. Mycol.">
        <title>101 Dothideomycetes genomes: a test case for predicting lifestyles and emergence of pathogens.</title>
        <authorList>
            <person name="Haridas S."/>
            <person name="Albert R."/>
            <person name="Binder M."/>
            <person name="Bloem J."/>
            <person name="Labutti K."/>
            <person name="Salamov A."/>
            <person name="Andreopoulos B."/>
            <person name="Baker S."/>
            <person name="Barry K."/>
            <person name="Bills G."/>
            <person name="Bluhm B."/>
            <person name="Cannon C."/>
            <person name="Castanera R."/>
            <person name="Culley D."/>
            <person name="Daum C."/>
            <person name="Ezra D."/>
            <person name="Gonzalez J."/>
            <person name="Henrissat B."/>
            <person name="Kuo A."/>
            <person name="Liang C."/>
            <person name="Lipzen A."/>
            <person name="Lutzoni F."/>
            <person name="Magnuson J."/>
            <person name="Mondo S."/>
            <person name="Nolan M."/>
            <person name="Ohm R."/>
            <person name="Pangilinan J."/>
            <person name="Park H.-J."/>
            <person name="Ramirez L."/>
            <person name="Alfaro M."/>
            <person name="Sun H."/>
            <person name="Tritt A."/>
            <person name="Yoshinaga Y."/>
            <person name="Zwiers L.-H."/>
            <person name="Turgeon B."/>
            <person name="Goodwin S."/>
            <person name="Spatafora J."/>
            <person name="Crous P."/>
            <person name="Grigoriev I."/>
        </authorList>
    </citation>
    <scope>NUCLEOTIDE SEQUENCE</scope>
    <source>
        <strain evidence="1">CBS 269.34</strain>
    </source>
</reference>
<keyword evidence="2" id="KW-1185">Reference proteome</keyword>
<gene>
    <name evidence="1" type="ORF">BU16DRAFT_7204</name>
</gene>
<proteinExistence type="predicted"/>
<organism evidence="1 2">
    <name type="scientific">Lophium mytilinum</name>
    <dbReference type="NCBI Taxonomy" id="390894"/>
    <lineage>
        <taxon>Eukaryota</taxon>
        <taxon>Fungi</taxon>
        <taxon>Dikarya</taxon>
        <taxon>Ascomycota</taxon>
        <taxon>Pezizomycotina</taxon>
        <taxon>Dothideomycetes</taxon>
        <taxon>Pleosporomycetidae</taxon>
        <taxon>Mytilinidiales</taxon>
        <taxon>Mytilinidiaceae</taxon>
        <taxon>Lophium</taxon>
    </lineage>
</organism>
<dbReference type="Proteomes" id="UP000799750">
    <property type="component" value="Unassembled WGS sequence"/>
</dbReference>
<evidence type="ECO:0000313" key="1">
    <source>
        <dbReference type="EMBL" id="KAF2502391.1"/>
    </source>
</evidence>
<sequence>MSPALCCGSASARVLSSDCHQNWHWTPLARQGLKNLGPLWRTGAAIYLLCTHSQTGKRLDQSCFLAPSHLFHREALLSSGLSLPPLFHRRPCASPSASSRFIAHRTTSSYTSEPLCACIQLRYEINSSFWAFCILF</sequence>
<evidence type="ECO:0000313" key="2">
    <source>
        <dbReference type="Proteomes" id="UP000799750"/>
    </source>
</evidence>
<dbReference type="EMBL" id="MU004181">
    <property type="protein sequence ID" value="KAF2502391.1"/>
    <property type="molecule type" value="Genomic_DNA"/>
</dbReference>
<dbReference type="AlphaFoldDB" id="A0A6A6RCW0"/>